<evidence type="ECO:0000256" key="4">
    <source>
        <dbReference type="ARBA" id="ARBA00021948"/>
    </source>
</evidence>
<dbReference type="RefSeq" id="WP_347439027.1">
    <property type="nucleotide sequence ID" value="NZ_CP089291.1"/>
</dbReference>
<proteinExistence type="inferred from homology"/>
<organism evidence="8 9">
    <name type="scientific">Fodinisporobacter ferrooxydans</name>
    <dbReference type="NCBI Taxonomy" id="2901836"/>
    <lineage>
        <taxon>Bacteria</taxon>
        <taxon>Bacillati</taxon>
        <taxon>Bacillota</taxon>
        <taxon>Bacilli</taxon>
        <taxon>Bacillales</taxon>
        <taxon>Alicyclobacillaceae</taxon>
        <taxon>Fodinisporobacter</taxon>
    </lineage>
</organism>
<name>A0ABY4CSZ2_9BACL</name>
<dbReference type="EC" id="3.1.3.71" evidence="3"/>
<gene>
    <name evidence="8" type="ORF">LSG31_09450</name>
</gene>
<reference evidence="8" key="1">
    <citation type="submission" date="2021-12" db="EMBL/GenBank/DDBJ databases">
        <title>Alicyclobacillaceae gen. nov., sp. nov., isolated from chalcocite enrichment system.</title>
        <authorList>
            <person name="Jiang Z."/>
        </authorList>
    </citation>
    <scope>NUCLEOTIDE SEQUENCE</scope>
    <source>
        <strain evidence="8">MYW30-H2</strain>
    </source>
</reference>
<evidence type="ECO:0000256" key="5">
    <source>
        <dbReference type="ARBA" id="ARBA00022801"/>
    </source>
</evidence>
<evidence type="ECO:0000256" key="1">
    <source>
        <dbReference type="ARBA" id="ARBA00001946"/>
    </source>
</evidence>
<dbReference type="Proteomes" id="UP000830167">
    <property type="component" value="Chromosome"/>
</dbReference>
<protein>
    <recommendedName>
        <fullName evidence="4">Probable 2-phosphosulfolactate phosphatase</fullName>
        <ecNumber evidence="3">3.1.3.71</ecNumber>
    </recommendedName>
</protein>
<dbReference type="PANTHER" id="PTHR37311:SF1">
    <property type="entry name" value="2-PHOSPHOSULFOLACTATE PHOSPHATASE-RELATED"/>
    <property type="match status" value="1"/>
</dbReference>
<evidence type="ECO:0000256" key="2">
    <source>
        <dbReference type="ARBA" id="ARBA00009997"/>
    </source>
</evidence>
<dbReference type="SUPFAM" id="SSF142823">
    <property type="entry name" value="ComB-like"/>
    <property type="match status" value="1"/>
</dbReference>
<accession>A0ABY4CSZ2</accession>
<dbReference type="EMBL" id="CP089291">
    <property type="protein sequence ID" value="UOF92358.1"/>
    <property type="molecule type" value="Genomic_DNA"/>
</dbReference>
<comment type="similarity">
    <text evidence="2">Belongs to the ComB family.</text>
</comment>
<dbReference type="InterPro" id="IPR005238">
    <property type="entry name" value="ComB-like"/>
</dbReference>
<evidence type="ECO:0000313" key="8">
    <source>
        <dbReference type="EMBL" id="UOF92358.1"/>
    </source>
</evidence>
<evidence type="ECO:0000256" key="7">
    <source>
        <dbReference type="ARBA" id="ARBA00033711"/>
    </source>
</evidence>
<dbReference type="PANTHER" id="PTHR37311">
    <property type="entry name" value="2-PHOSPHOSULFOLACTATE PHOSPHATASE-RELATED"/>
    <property type="match status" value="1"/>
</dbReference>
<comment type="cofactor">
    <cofactor evidence="1">
        <name>Mg(2+)</name>
        <dbReference type="ChEBI" id="CHEBI:18420"/>
    </cofactor>
</comment>
<keyword evidence="9" id="KW-1185">Reference proteome</keyword>
<keyword evidence="5" id="KW-0378">Hydrolase</keyword>
<keyword evidence="6" id="KW-0460">Magnesium</keyword>
<sequence length="247" mass="26682">MAVMRKIHVITQKEAVQPHQIKTCTAVVTDVLLATSTIATLLHHGAKEVIPVADEKEGLKLASELAEETYMLCGEQDGHTLDGFLGTDPETLLAADIADKAIILSTTNGTVAIRKSMLAKTVYTASFLNGQAVAKDLQKSNDTSSILLVCSGSQGRFSIEDFLGAGYLISELVHENISAWTLTDSAKAAFRLYEHCADNLANVLRTSETGNLLRNLGYPDSIEYVTKVGALPIVPRLVENRLVAWNV</sequence>
<dbReference type="Gene3D" id="3.90.1560.10">
    <property type="entry name" value="ComB-like"/>
    <property type="match status" value="1"/>
</dbReference>
<dbReference type="InterPro" id="IPR036702">
    <property type="entry name" value="ComB-like_sf"/>
</dbReference>
<comment type="catalytic activity">
    <reaction evidence="7">
        <text>(2R)-O-phospho-3-sulfolactate + H2O = (2R)-3-sulfolactate + phosphate</text>
        <dbReference type="Rhea" id="RHEA:23416"/>
        <dbReference type="ChEBI" id="CHEBI:15377"/>
        <dbReference type="ChEBI" id="CHEBI:15597"/>
        <dbReference type="ChEBI" id="CHEBI:43474"/>
        <dbReference type="ChEBI" id="CHEBI:58738"/>
        <dbReference type="EC" id="3.1.3.71"/>
    </reaction>
</comment>
<evidence type="ECO:0000256" key="3">
    <source>
        <dbReference type="ARBA" id="ARBA00012953"/>
    </source>
</evidence>
<dbReference type="Pfam" id="PF04029">
    <property type="entry name" value="2-ph_phosp"/>
    <property type="match status" value="1"/>
</dbReference>
<evidence type="ECO:0000313" key="9">
    <source>
        <dbReference type="Proteomes" id="UP000830167"/>
    </source>
</evidence>
<evidence type="ECO:0000256" key="6">
    <source>
        <dbReference type="ARBA" id="ARBA00022842"/>
    </source>
</evidence>